<accession>A0A3S6QQ87</accession>
<keyword evidence="1" id="KW-0812">Transmembrane</keyword>
<feature type="transmembrane region" description="Helical" evidence="1">
    <location>
        <begin position="48"/>
        <end position="71"/>
    </location>
</feature>
<evidence type="ECO:0000256" key="1">
    <source>
        <dbReference type="SAM" id="Phobius"/>
    </source>
</evidence>
<sequence>MVNSKQLKLSFFLGAILCMLKVIISLLGHYNDTLQIFNVGFMLIQTKYWFVPFLLIALFYIFVSFLFYLIFRLINLGVRFFLN</sequence>
<dbReference type="AlphaFoldDB" id="A0A3S6QQ87"/>
<reference evidence="2 3" key="1">
    <citation type="submission" date="2016-11" db="EMBL/GenBank/DDBJ databases">
        <title>Interaction between Lactobacillus species and yeast in water kefir.</title>
        <authorList>
            <person name="Behr J."/>
            <person name="Xu D."/>
            <person name="Vogel R.F."/>
        </authorList>
    </citation>
    <scope>NUCLEOTIDE SEQUENCE [LARGE SCALE GENOMIC DNA]</scope>
    <source>
        <strain evidence="2 3">TMW 1.1822</strain>
    </source>
</reference>
<keyword evidence="1" id="KW-1133">Transmembrane helix</keyword>
<dbReference type="KEGG" id="lhw:BSQ49_08590"/>
<evidence type="ECO:0000313" key="3">
    <source>
        <dbReference type="Proteomes" id="UP000314960"/>
    </source>
</evidence>
<gene>
    <name evidence="2" type="ORF">BSQ49_08590</name>
</gene>
<organism evidence="2 3">
    <name type="scientific">Liquorilactobacillus hordei</name>
    <dbReference type="NCBI Taxonomy" id="468911"/>
    <lineage>
        <taxon>Bacteria</taxon>
        <taxon>Bacillati</taxon>
        <taxon>Bacillota</taxon>
        <taxon>Bacilli</taxon>
        <taxon>Lactobacillales</taxon>
        <taxon>Lactobacillaceae</taxon>
        <taxon>Liquorilactobacillus</taxon>
    </lineage>
</organism>
<name>A0A3S6QQ87_9LACO</name>
<proteinExistence type="predicted"/>
<dbReference type="Proteomes" id="UP000314960">
    <property type="component" value="Chromosome"/>
</dbReference>
<evidence type="ECO:0000313" key="2">
    <source>
        <dbReference type="EMBL" id="AUJ30241.1"/>
    </source>
</evidence>
<dbReference type="EMBL" id="CP018176">
    <property type="protein sequence ID" value="AUJ30241.1"/>
    <property type="molecule type" value="Genomic_DNA"/>
</dbReference>
<keyword evidence="1" id="KW-0472">Membrane</keyword>
<protein>
    <submittedName>
        <fullName evidence="2">Uncharacterized protein</fullName>
    </submittedName>
</protein>
<feature type="transmembrane region" description="Helical" evidence="1">
    <location>
        <begin position="7"/>
        <end position="28"/>
    </location>
</feature>